<evidence type="ECO:0000256" key="1">
    <source>
        <dbReference type="SAM" id="SignalP"/>
    </source>
</evidence>
<feature type="signal peptide" evidence="1">
    <location>
        <begin position="1"/>
        <end position="17"/>
    </location>
</feature>
<evidence type="ECO:0000313" key="5">
    <source>
        <dbReference type="Proteomes" id="UP000322315"/>
    </source>
</evidence>
<dbReference type="RefSeq" id="WP_144115956.1">
    <property type="nucleotide sequence ID" value="NZ_JACHGE010000003.1"/>
</dbReference>
<evidence type="ECO:0000313" key="4">
    <source>
        <dbReference type="Proteomes" id="UP000315145"/>
    </source>
</evidence>
<keyword evidence="4" id="KW-1185">Reference proteome</keyword>
<dbReference type="EMBL" id="VMBF01000003">
    <property type="protein sequence ID" value="TSJ79933.1"/>
    <property type="molecule type" value="Genomic_DNA"/>
</dbReference>
<dbReference type="EMBL" id="VWRS01000003">
    <property type="protein sequence ID" value="KAA5825635.1"/>
    <property type="molecule type" value="Genomic_DNA"/>
</dbReference>
<organism evidence="2 5">
    <name type="scientific">Algibacter amylolyticus</name>
    <dbReference type="NCBI Taxonomy" id="1608400"/>
    <lineage>
        <taxon>Bacteria</taxon>
        <taxon>Pseudomonadati</taxon>
        <taxon>Bacteroidota</taxon>
        <taxon>Flavobacteriia</taxon>
        <taxon>Flavobacteriales</taxon>
        <taxon>Flavobacteriaceae</taxon>
        <taxon>Algibacter</taxon>
    </lineage>
</organism>
<dbReference type="Proteomes" id="UP000322315">
    <property type="component" value="Unassembled WGS sequence"/>
</dbReference>
<protein>
    <submittedName>
        <fullName evidence="2">Uncharacterized protein</fullName>
    </submittedName>
</protein>
<reference evidence="2" key="3">
    <citation type="submission" date="2019-09" db="EMBL/GenBank/DDBJ databases">
        <authorList>
            <person name="Zhang D.-C."/>
        </authorList>
    </citation>
    <scope>NUCLEOTIDE SEQUENCE</scope>
    <source>
        <strain evidence="2">RU-4-M-4</strain>
    </source>
</reference>
<keyword evidence="1" id="KW-0732">Signal</keyword>
<dbReference type="Proteomes" id="UP000315145">
    <property type="component" value="Unassembled WGS sequence"/>
</dbReference>
<name>A0A5M7BEH6_9FLAO</name>
<reference evidence="2 5" key="1">
    <citation type="journal article" date="2015" name="Int. J. Syst. Evol. Microbiol.">
        <title>Algibacter amylolyticus sp. nov., isolated from intertidal sediment.</title>
        <authorList>
            <person name="Zhang D.C."/>
            <person name="Wu J."/>
            <person name="Neuner K."/>
            <person name="Yao J."/>
            <person name="Margesin R."/>
        </authorList>
    </citation>
    <scope>NUCLEOTIDE SEQUENCE [LARGE SCALE GENOMIC DNA]</scope>
    <source>
        <strain evidence="2 5">RU-4-M-4</strain>
    </source>
</reference>
<accession>A0A5M7BEH6</accession>
<sequence>MKNLTKILLLAMLVAFASCQNETVTEDASALSEEEVVLNELEMENEILVSDGEEDETFVLNNDLTADMPAQDLSFSLASKSYSGGSSSCEPDIEGFELNLPETVTVNTKFAACSDTGGAFISIDIAEGDLASLDNNGYCADLEGTISIPATYTYDVYSSYEDLSGLEQSAGVPLFENAHDFDKINWLLNQDIIGTESPLGGTYTFGHIQWAIWQIIEGEGNNCTNDCDYLSCDPINQWDNDKTYNESLGLELVSAAEAGEGFIPQCGQQIAIVLASTTSQSLIITREVPEKEDVCSDCDGEVTELELEFDWGCAKKIDIVQRNENTCYGKRIYCNRSVQPGETISISGANHDGTFGKYIYIYINNCYYTKIATDCDVNIGPGYEKGVFNVISGASSNGGELCEYVKPEPKCYRHWSCKYYSKCRYYSHHH</sequence>
<evidence type="ECO:0000313" key="2">
    <source>
        <dbReference type="EMBL" id="KAA5825635.1"/>
    </source>
</evidence>
<reference evidence="3 4" key="2">
    <citation type="submission" date="2019-07" db="EMBL/GenBank/DDBJ databases">
        <title>Algibacter marinivivus sp. nov., isolated from the surface of a marine red alga.</title>
        <authorList>
            <person name="Zhong X."/>
            <person name="Xu W."/>
            <person name="Zhang Y."/>
            <person name="Zhang Q."/>
            <person name="Du Z."/>
        </authorList>
    </citation>
    <scope>NUCLEOTIDE SEQUENCE [LARGE SCALE GENOMIC DNA]</scope>
    <source>
        <strain evidence="3 4">RU-4-M-4</strain>
    </source>
</reference>
<evidence type="ECO:0000313" key="3">
    <source>
        <dbReference type="EMBL" id="TSJ79933.1"/>
    </source>
</evidence>
<gene>
    <name evidence="2" type="ORF">F2B50_06925</name>
    <name evidence="3" type="ORF">FPF71_06925</name>
</gene>
<proteinExistence type="predicted"/>
<feature type="chain" id="PRO_5024399184" evidence="1">
    <location>
        <begin position="18"/>
        <end position="430"/>
    </location>
</feature>
<dbReference type="OrthoDB" id="599464at2"/>
<dbReference type="PROSITE" id="PS51257">
    <property type="entry name" value="PROKAR_LIPOPROTEIN"/>
    <property type="match status" value="1"/>
</dbReference>
<dbReference type="AlphaFoldDB" id="A0A5M7BEH6"/>
<comment type="caution">
    <text evidence="2">The sequence shown here is derived from an EMBL/GenBank/DDBJ whole genome shotgun (WGS) entry which is preliminary data.</text>
</comment>